<accession>A0A061GS84</accession>
<dbReference type="AlphaFoldDB" id="A0A061GS84"/>
<dbReference type="InParanoid" id="A0A061GS84"/>
<dbReference type="InterPro" id="IPR036526">
    <property type="entry name" value="C-N_Hydrolase_sf"/>
</dbReference>
<dbReference type="Gramene" id="EOY29999">
    <property type="protein sequence ID" value="EOY29999"/>
    <property type="gene ID" value="TCM_037356"/>
</dbReference>
<dbReference type="GO" id="GO:0050152">
    <property type="term" value="F:omega-amidase activity"/>
    <property type="evidence" value="ECO:0000318"/>
    <property type="project" value="GO_Central"/>
</dbReference>
<dbReference type="Gene3D" id="3.60.110.10">
    <property type="entry name" value="Carbon-nitrogen hydrolase"/>
    <property type="match status" value="1"/>
</dbReference>
<reference evidence="1 2" key="1">
    <citation type="journal article" date="2013" name="Genome Biol.">
        <title>The genome sequence of the most widely cultivated cacao type and its use to identify candidate genes regulating pod color.</title>
        <authorList>
            <person name="Motamayor J.C."/>
            <person name="Mockaitis K."/>
            <person name="Schmutz J."/>
            <person name="Haiminen N."/>
            <person name="Iii D.L."/>
            <person name="Cornejo O."/>
            <person name="Findley S.D."/>
            <person name="Zheng P."/>
            <person name="Utro F."/>
            <person name="Royaert S."/>
            <person name="Saski C."/>
            <person name="Jenkins J."/>
            <person name="Podicheti R."/>
            <person name="Zhao M."/>
            <person name="Scheffler B.E."/>
            <person name="Stack J.C."/>
            <person name="Feltus F.A."/>
            <person name="Mustiga G.M."/>
            <person name="Amores F."/>
            <person name="Phillips W."/>
            <person name="Marelli J.P."/>
            <person name="May G.D."/>
            <person name="Shapiro H."/>
            <person name="Ma J."/>
            <person name="Bustamante C.D."/>
            <person name="Schnell R.J."/>
            <person name="Main D."/>
            <person name="Gilbert D."/>
            <person name="Parida L."/>
            <person name="Kuhn D.N."/>
        </authorList>
    </citation>
    <scope>NUCLEOTIDE SEQUENCE [LARGE SCALE GENOMIC DNA]</scope>
    <source>
        <strain evidence="2">cv. Matina 1-6</strain>
    </source>
</reference>
<dbReference type="STRING" id="3641.A0A061GS84"/>
<evidence type="ECO:0000313" key="1">
    <source>
        <dbReference type="EMBL" id="EOY29999.1"/>
    </source>
</evidence>
<dbReference type="SUPFAM" id="SSF56317">
    <property type="entry name" value="Carbon-nitrogen hydrolase"/>
    <property type="match status" value="1"/>
</dbReference>
<protein>
    <submittedName>
        <fullName evidence="1">Nitrilase/cyanide hydratase and apolipoprotein N-acyltransferase family protein</fullName>
    </submittedName>
</protein>
<dbReference type="GO" id="GO:0006541">
    <property type="term" value="P:glutamine metabolic process"/>
    <property type="evidence" value="ECO:0000318"/>
    <property type="project" value="GO_Central"/>
</dbReference>
<dbReference type="GO" id="GO:0006107">
    <property type="term" value="P:oxaloacetate metabolic process"/>
    <property type="evidence" value="ECO:0000318"/>
    <property type="project" value="GO_Central"/>
</dbReference>
<dbReference type="EMBL" id="CM001887">
    <property type="protein sequence ID" value="EOY29999.1"/>
    <property type="molecule type" value="Genomic_DNA"/>
</dbReference>
<name>A0A061GS84_THECC</name>
<dbReference type="GO" id="GO:0006528">
    <property type="term" value="P:asparagine metabolic process"/>
    <property type="evidence" value="ECO:0000318"/>
    <property type="project" value="GO_Central"/>
</dbReference>
<dbReference type="HOGENOM" id="CLU_1020894_0_0_1"/>
<proteinExistence type="predicted"/>
<sequence length="273" mass="30175">MKTAVSSLFNSKNLSHSAISRSLLQHSSKPFSQRAFFVPTIPRNTKNLYNQRYQKLQIRTKSTSIHLFDIDISGKITFMEPKTLIAGETTTIVDTGAHLLCYPGALNMTTGPCIGSCCTEQDAGAGYVAWGRSTLIGPFGEVLATFEHDENIIIAEIDYSILEQQRASLPSAKQRDKDSIYACGGGHDVLLREEIHNYPQVVMVMVQISTYTQEDVVGAGMIYFVKRRWCEGGGGDLYLYMKGGGGDLYVYGGNGRRVAICVRGDMEEEETCR</sequence>
<organism evidence="1 2">
    <name type="scientific">Theobroma cacao</name>
    <name type="common">Cacao</name>
    <name type="synonym">Cocoa</name>
    <dbReference type="NCBI Taxonomy" id="3641"/>
    <lineage>
        <taxon>Eukaryota</taxon>
        <taxon>Viridiplantae</taxon>
        <taxon>Streptophyta</taxon>
        <taxon>Embryophyta</taxon>
        <taxon>Tracheophyta</taxon>
        <taxon>Spermatophyta</taxon>
        <taxon>Magnoliopsida</taxon>
        <taxon>eudicotyledons</taxon>
        <taxon>Gunneridae</taxon>
        <taxon>Pentapetalae</taxon>
        <taxon>rosids</taxon>
        <taxon>malvids</taxon>
        <taxon>Malvales</taxon>
        <taxon>Malvaceae</taxon>
        <taxon>Byttnerioideae</taxon>
        <taxon>Theobroma</taxon>
    </lineage>
</organism>
<evidence type="ECO:0000313" key="2">
    <source>
        <dbReference type="Proteomes" id="UP000026915"/>
    </source>
</evidence>
<gene>
    <name evidence="1" type="ORF">TCM_037356</name>
</gene>
<dbReference type="PANTHER" id="PTHR23088">
    <property type="entry name" value="NITRILASE-RELATED"/>
    <property type="match status" value="1"/>
</dbReference>
<dbReference type="Proteomes" id="UP000026915">
    <property type="component" value="Chromosome 9"/>
</dbReference>
<dbReference type="PANTHER" id="PTHR23088:SF30">
    <property type="entry name" value="OMEGA-AMIDASE NIT2"/>
    <property type="match status" value="1"/>
</dbReference>
<dbReference type="eggNOG" id="KOG0806">
    <property type="taxonomic scope" value="Eukaryota"/>
</dbReference>
<keyword evidence="2" id="KW-1185">Reference proteome</keyword>